<keyword evidence="1" id="KW-0479">Metal-binding</keyword>
<evidence type="ECO:0000256" key="3">
    <source>
        <dbReference type="SAM" id="Phobius"/>
    </source>
</evidence>
<proteinExistence type="predicted"/>
<protein>
    <submittedName>
        <fullName evidence="6">Serine/arginine-rich splicing factor RS2Z33-like isoform X3</fullName>
    </submittedName>
</protein>
<sequence>MPSWYVSSLCFPLMVLIFSLVPILIPQQSPPKFFCLLHNLFQQEFSDPRDADDARYYLDGRDIDGRRIIVEFAKGVPRGPGGSREYLGKGPAPGSGRCFNCGLEGHWARDCKAGDWKNKCYRCGERGHIERKCPNSPKKLSRRSYSRSPVRSKSRSRSRSRSPRRSYSRSRSYSQSRSPPPKREQVDQVKRSRSYSRSPEPRKDSPSPPPKTRKRSPTPEEGSPMEAKSPSSPMREEGAYSQSPRERSVSPSSPRRDSPAPRKYDDDSPAEANGGSRSPSPKYQRNHEDDEDEGEFRNQHSDRESQSP</sequence>
<dbReference type="Pfam" id="PF00098">
    <property type="entry name" value="zf-CCHC"/>
    <property type="match status" value="2"/>
</dbReference>
<evidence type="ECO:0000256" key="1">
    <source>
        <dbReference type="PROSITE-ProRule" id="PRU00047"/>
    </source>
</evidence>
<keyword evidence="3" id="KW-1133">Transmembrane helix</keyword>
<keyword evidence="3" id="KW-0812">Transmembrane</keyword>
<feature type="transmembrane region" description="Helical" evidence="3">
    <location>
        <begin position="6"/>
        <end position="25"/>
    </location>
</feature>
<reference evidence="5" key="1">
    <citation type="journal article" date="2014" name="Nat. Genet.">
        <title>The genome of the stress-tolerant wild tomato species Solanum pennellii.</title>
        <authorList>
            <person name="Bolger A."/>
            <person name="Scossa F."/>
            <person name="Bolger M.E."/>
            <person name="Lanz C."/>
            <person name="Maumus F."/>
            <person name="Tohge T."/>
            <person name="Quesneville H."/>
            <person name="Alseekh S."/>
            <person name="Sorensen I."/>
            <person name="Lichtenstein G."/>
            <person name="Fich E.A."/>
            <person name="Conte M."/>
            <person name="Keller H."/>
            <person name="Schneeberger K."/>
            <person name="Schwacke R."/>
            <person name="Ofner I."/>
            <person name="Vrebalov J."/>
            <person name="Xu Y."/>
            <person name="Osorio S."/>
            <person name="Aflitos S.A."/>
            <person name="Schijlen E."/>
            <person name="Jimenez-Gomez J.M."/>
            <person name="Ryngajllo M."/>
            <person name="Kimura S."/>
            <person name="Kumar R."/>
            <person name="Koenig D."/>
            <person name="Headland L.R."/>
            <person name="Maloof J.N."/>
            <person name="Sinha N."/>
            <person name="van Ham R.C."/>
            <person name="Lankhorst R.K."/>
            <person name="Mao L."/>
            <person name="Vogel A."/>
            <person name="Arsova B."/>
            <person name="Panstruga R."/>
            <person name="Fei Z."/>
            <person name="Rose J.K."/>
            <person name="Zamir D."/>
            <person name="Carrari F."/>
            <person name="Giovannoni J.J."/>
            <person name="Weigel D."/>
            <person name="Usadel B."/>
            <person name="Fernie A.R."/>
        </authorList>
    </citation>
    <scope>NUCLEOTIDE SEQUENCE [LARGE SCALE GENOMIC DNA]</scope>
    <source>
        <strain evidence="5">cv. LA0716</strain>
    </source>
</reference>
<dbReference type="InterPro" id="IPR035979">
    <property type="entry name" value="RBD_domain_sf"/>
</dbReference>
<evidence type="ECO:0000313" key="5">
    <source>
        <dbReference type="Proteomes" id="UP000694930"/>
    </source>
</evidence>
<dbReference type="Gene3D" id="4.10.60.10">
    <property type="entry name" value="Zinc finger, CCHC-type"/>
    <property type="match status" value="2"/>
</dbReference>
<name>A0ABM1HPL4_SOLPN</name>
<organism evidence="5 6">
    <name type="scientific">Solanum pennellii</name>
    <name type="common">Tomato</name>
    <name type="synonym">Lycopersicon pennellii</name>
    <dbReference type="NCBI Taxonomy" id="28526"/>
    <lineage>
        <taxon>Eukaryota</taxon>
        <taxon>Viridiplantae</taxon>
        <taxon>Streptophyta</taxon>
        <taxon>Embryophyta</taxon>
        <taxon>Tracheophyta</taxon>
        <taxon>Spermatophyta</taxon>
        <taxon>Magnoliopsida</taxon>
        <taxon>eudicotyledons</taxon>
        <taxon>Gunneridae</taxon>
        <taxon>Pentapetalae</taxon>
        <taxon>asterids</taxon>
        <taxon>lamiids</taxon>
        <taxon>Solanales</taxon>
        <taxon>Solanaceae</taxon>
        <taxon>Solanoideae</taxon>
        <taxon>Solaneae</taxon>
        <taxon>Solanum</taxon>
        <taxon>Solanum subgen. Lycopersicon</taxon>
    </lineage>
</organism>
<dbReference type="RefSeq" id="XP_015088534.1">
    <property type="nucleotide sequence ID" value="XM_015233048.2"/>
</dbReference>
<keyword evidence="1" id="KW-0863">Zinc-finger</keyword>
<dbReference type="Proteomes" id="UP000694930">
    <property type="component" value="Chromosome 9"/>
</dbReference>
<dbReference type="SUPFAM" id="SSF54928">
    <property type="entry name" value="RNA-binding domain, RBD"/>
    <property type="match status" value="1"/>
</dbReference>
<feature type="compositionally biased region" description="Basic residues" evidence="2">
    <location>
        <begin position="139"/>
        <end position="168"/>
    </location>
</feature>
<dbReference type="InterPro" id="IPR012677">
    <property type="entry name" value="Nucleotide-bd_a/b_plait_sf"/>
</dbReference>
<keyword evidence="5" id="KW-1185">Reference proteome</keyword>
<feature type="compositionally biased region" description="Basic and acidic residues" evidence="2">
    <location>
        <begin position="234"/>
        <end position="266"/>
    </location>
</feature>
<dbReference type="InterPro" id="IPR001878">
    <property type="entry name" value="Znf_CCHC"/>
</dbReference>
<dbReference type="PROSITE" id="PS50158">
    <property type="entry name" value="ZF_CCHC"/>
    <property type="match status" value="2"/>
</dbReference>
<evidence type="ECO:0000259" key="4">
    <source>
        <dbReference type="PROSITE" id="PS50158"/>
    </source>
</evidence>
<dbReference type="SMART" id="SM00343">
    <property type="entry name" value="ZnF_C2HC"/>
    <property type="match status" value="2"/>
</dbReference>
<dbReference type="PANTHER" id="PTHR48038:SF1">
    <property type="entry name" value="RIBONUCLEOPROTEIN RB97D"/>
    <property type="match status" value="1"/>
</dbReference>
<reference evidence="6" key="2">
    <citation type="submission" date="2025-08" db="UniProtKB">
        <authorList>
            <consortium name="RefSeq"/>
        </authorList>
    </citation>
    <scope>IDENTIFICATION</scope>
</reference>
<feature type="region of interest" description="Disordered" evidence="2">
    <location>
        <begin position="131"/>
        <end position="308"/>
    </location>
</feature>
<keyword evidence="1" id="KW-0862">Zinc</keyword>
<accession>A0ABM1HPL4</accession>
<evidence type="ECO:0000313" key="6">
    <source>
        <dbReference type="RefSeq" id="XP_015088534.1"/>
    </source>
</evidence>
<feature type="domain" description="CCHC-type" evidence="4">
    <location>
        <begin position="119"/>
        <end position="135"/>
    </location>
</feature>
<dbReference type="SUPFAM" id="SSF57756">
    <property type="entry name" value="Retrovirus zinc finger-like domains"/>
    <property type="match status" value="1"/>
</dbReference>
<gene>
    <name evidence="6" type="primary">LOC107031617</name>
</gene>
<dbReference type="InterPro" id="IPR036875">
    <property type="entry name" value="Znf_CCHC_sf"/>
</dbReference>
<feature type="compositionally biased region" description="Basic and acidic residues" evidence="2">
    <location>
        <begin position="295"/>
        <end position="308"/>
    </location>
</feature>
<dbReference type="Gene3D" id="3.30.70.330">
    <property type="match status" value="1"/>
</dbReference>
<dbReference type="GeneID" id="107031617"/>
<dbReference type="PANTHER" id="PTHR48038">
    <property type="entry name" value="RIBONUCLEOPROTEIN RB97D"/>
    <property type="match status" value="1"/>
</dbReference>
<evidence type="ECO:0000256" key="2">
    <source>
        <dbReference type="SAM" id="MobiDB-lite"/>
    </source>
</evidence>
<feature type="compositionally biased region" description="Basic and acidic residues" evidence="2">
    <location>
        <begin position="181"/>
        <end position="190"/>
    </location>
</feature>
<feature type="domain" description="CCHC-type" evidence="4">
    <location>
        <begin position="97"/>
        <end position="112"/>
    </location>
</feature>
<keyword evidence="3" id="KW-0472">Membrane</keyword>